<evidence type="ECO:0000313" key="1">
    <source>
        <dbReference type="EMBL" id="ADN18358.1"/>
    </source>
</evidence>
<name>E0UN28_GLOV7</name>
<dbReference type="HOGENOM" id="CLU_2368164_0_0_3"/>
<dbReference type="RefSeq" id="WP_013335100.1">
    <property type="nucleotide sequence ID" value="NC_014534.1"/>
</dbReference>
<reference evidence="2" key="1">
    <citation type="journal article" date="2011" name="MBio">
        <title>Novel metabolic attributes of the genus Cyanothece, comprising a group of unicellular nitrogen-fixing Cyanobacteria.</title>
        <authorList>
            <person name="Bandyopadhyay A."/>
            <person name="Elvitigala T."/>
            <person name="Welsh E."/>
            <person name="Stockel J."/>
            <person name="Liberton M."/>
            <person name="Min H."/>
            <person name="Sherman L.A."/>
            <person name="Pakrasi H.B."/>
        </authorList>
    </citation>
    <scope>NUCLEOTIDE SEQUENCE [LARGE SCALE GENOMIC DNA]</scope>
    <source>
        <strain evidence="2">PCC 7822</strain>
        <plasmid evidence="2">Cy782202</plasmid>
    </source>
</reference>
<proteinExistence type="predicted"/>
<geneLocation type="plasmid" evidence="1 2">
    <name>Cy782202</name>
</geneLocation>
<dbReference type="EMBL" id="CP002200">
    <property type="protein sequence ID" value="ADN18358.1"/>
    <property type="molecule type" value="Genomic_DNA"/>
</dbReference>
<dbReference type="AlphaFoldDB" id="E0UN28"/>
<keyword evidence="2" id="KW-1185">Reference proteome</keyword>
<keyword evidence="1" id="KW-0614">Plasmid</keyword>
<organism evidence="1 2">
    <name type="scientific">Gloeothece verrucosa (strain PCC 7822)</name>
    <name type="common">Cyanothece sp. (strain PCC 7822)</name>
    <dbReference type="NCBI Taxonomy" id="497965"/>
    <lineage>
        <taxon>Bacteria</taxon>
        <taxon>Bacillati</taxon>
        <taxon>Cyanobacteriota</taxon>
        <taxon>Cyanophyceae</taxon>
        <taxon>Oscillatoriophycideae</taxon>
        <taxon>Chroococcales</taxon>
        <taxon>Aphanothecaceae</taxon>
        <taxon>Gloeothece</taxon>
        <taxon>Gloeothece verrucosa</taxon>
    </lineage>
</organism>
<dbReference type="Proteomes" id="UP000008206">
    <property type="component" value="Plasmid Cy782202"/>
</dbReference>
<dbReference type="KEGG" id="cyj:Cyan7822_6604"/>
<gene>
    <name evidence="1" type="ordered locus">Cyan7822_6604</name>
</gene>
<accession>E0UN28</accession>
<protein>
    <submittedName>
        <fullName evidence="1">Uncharacterized protein</fullName>
    </submittedName>
</protein>
<evidence type="ECO:0000313" key="2">
    <source>
        <dbReference type="Proteomes" id="UP000008206"/>
    </source>
</evidence>
<sequence>MMEAVAPPNNEPTTEAQPTTSIQYSAFGYVLGHLELDPQSPKMGKLLLADGTSLSVYLFHQKKLDQISLDKLYAWRIYFRTDRQQNLSGLKLGFF</sequence>